<name>A0ABU8WME9_9BURK</name>
<keyword evidence="1" id="KW-0812">Transmembrane</keyword>
<feature type="transmembrane region" description="Helical" evidence="1">
    <location>
        <begin position="105"/>
        <end position="128"/>
    </location>
</feature>
<evidence type="ECO:0000313" key="2">
    <source>
        <dbReference type="EMBL" id="MEJ8848718.1"/>
    </source>
</evidence>
<keyword evidence="1" id="KW-0472">Membrane</keyword>
<gene>
    <name evidence="2" type="ORF">WKW82_18820</name>
</gene>
<dbReference type="Proteomes" id="UP001385892">
    <property type="component" value="Unassembled WGS sequence"/>
</dbReference>
<protein>
    <submittedName>
        <fullName evidence="2">Uncharacterized protein</fullName>
    </submittedName>
</protein>
<keyword evidence="1" id="KW-1133">Transmembrane helix</keyword>
<sequence length="143" mass="15711">MKGPLQDSRRLRFLGWLVATNVLSTVLHYVDNVLSFPEYPEPAWATPLLVDAFWFLMTPFAAAGYGFFARGRPCLGGAPLLAFSAMSLLSLGHCLYAPMCSVSPRINAFILFEAGCAIVLVASVFTLLARPASRHDRRPKSFT</sequence>
<reference evidence="2 3" key="1">
    <citation type="submission" date="2024-03" db="EMBL/GenBank/DDBJ databases">
        <title>Novel species of the genus Variovorax.</title>
        <authorList>
            <person name="Liu Q."/>
            <person name="Xin Y.-H."/>
        </authorList>
    </citation>
    <scope>NUCLEOTIDE SEQUENCE [LARGE SCALE GENOMIC DNA]</scope>
    <source>
        <strain evidence="2 3">KACC 18900</strain>
    </source>
</reference>
<feature type="transmembrane region" description="Helical" evidence="1">
    <location>
        <begin position="80"/>
        <end position="99"/>
    </location>
</feature>
<dbReference type="EMBL" id="JBBKZT010000008">
    <property type="protein sequence ID" value="MEJ8848718.1"/>
    <property type="molecule type" value="Genomic_DNA"/>
</dbReference>
<feature type="transmembrane region" description="Helical" evidence="1">
    <location>
        <begin position="42"/>
        <end position="68"/>
    </location>
</feature>
<keyword evidence="3" id="KW-1185">Reference proteome</keyword>
<feature type="transmembrane region" description="Helical" evidence="1">
    <location>
        <begin position="12"/>
        <end position="30"/>
    </location>
</feature>
<evidence type="ECO:0000256" key="1">
    <source>
        <dbReference type="SAM" id="Phobius"/>
    </source>
</evidence>
<dbReference type="RefSeq" id="WP_340343840.1">
    <property type="nucleotide sequence ID" value="NZ_JBBKZT010000008.1"/>
</dbReference>
<organism evidence="2 3">
    <name type="scientific">Variovorax rhizosphaerae</name>
    <dbReference type="NCBI Taxonomy" id="1836200"/>
    <lineage>
        <taxon>Bacteria</taxon>
        <taxon>Pseudomonadati</taxon>
        <taxon>Pseudomonadota</taxon>
        <taxon>Betaproteobacteria</taxon>
        <taxon>Burkholderiales</taxon>
        <taxon>Comamonadaceae</taxon>
        <taxon>Variovorax</taxon>
    </lineage>
</organism>
<proteinExistence type="predicted"/>
<accession>A0ABU8WME9</accession>
<evidence type="ECO:0000313" key="3">
    <source>
        <dbReference type="Proteomes" id="UP001385892"/>
    </source>
</evidence>
<comment type="caution">
    <text evidence="2">The sequence shown here is derived from an EMBL/GenBank/DDBJ whole genome shotgun (WGS) entry which is preliminary data.</text>
</comment>